<dbReference type="AlphaFoldDB" id="A0A8S9ZYS4"/>
<evidence type="ECO:0000256" key="2">
    <source>
        <dbReference type="ARBA" id="ARBA00012544"/>
    </source>
</evidence>
<comment type="caution">
    <text evidence="7">The sequence shown here is derived from an EMBL/GenBank/DDBJ whole genome shotgun (WGS) entry which is preliminary data.</text>
</comment>
<reference evidence="7" key="1">
    <citation type="journal article" date="2020" name="Ecol. Evol.">
        <title>Genome structure and content of the rice root-knot nematode (Meloidogyne graminicola).</title>
        <authorList>
            <person name="Phan N.T."/>
            <person name="Danchin E.G.J."/>
            <person name="Klopp C."/>
            <person name="Perfus-Barbeoch L."/>
            <person name="Kozlowski D.K."/>
            <person name="Koutsovoulos G.D."/>
            <person name="Lopez-Roques C."/>
            <person name="Bouchez O."/>
            <person name="Zahm M."/>
            <person name="Besnard G."/>
            <person name="Bellafiore S."/>
        </authorList>
    </citation>
    <scope>NUCLEOTIDE SEQUENCE</scope>
    <source>
        <strain evidence="7">VN-18</strain>
    </source>
</reference>
<keyword evidence="6" id="KW-0732">Signal</keyword>
<protein>
    <recommendedName>
        <fullName evidence="2">glucuronosyltransferase</fullName>
        <ecNumber evidence="2">2.4.1.17</ecNumber>
    </recommendedName>
</protein>
<dbReference type="PANTHER" id="PTHR48043">
    <property type="entry name" value="EG:EG0003.4 PROTEIN-RELATED"/>
    <property type="match status" value="1"/>
</dbReference>
<evidence type="ECO:0000256" key="5">
    <source>
        <dbReference type="SAM" id="MobiDB-lite"/>
    </source>
</evidence>
<proteinExistence type="inferred from homology"/>
<organism evidence="7 8">
    <name type="scientific">Meloidogyne graminicola</name>
    <dbReference type="NCBI Taxonomy" id="189291"/>
    <lineage>
        <taxon>Eukaryota</taxon>
        <taxon>Metazoa</taxon>
        <taxon>Ecdysozoa</taxon>
        <taxon>Nematoda</taxon>
        <taxon>Chromadorea</taxon>
        <taxon>Rhabditida</taxon>
        <taxon>Tylenchina</taxon>
        <taxon>Tylenchomorpha</taxon>
        <taxon>Tylenchoidea</taxon>
        <taxon>Meloidogynidae</taxon>
        <taxon>Meloidogyninae</taxon>
        <taxon>Meloidogyne</taxon>
    </lineage>
</organism>
<keyword evidence="3" id="KW-0328">Glycosyltransferase</keyword>
<accession>A0A8S9ZYS4</accession>
<sequence>MLHRPLIFLLGMVSLFMPGAAEKKLKALVVAPNFLDMHFKMNSVFANKLAENNFNVHFLILNTKGKEKGENFNVEVNETFQEKTRENQGGNTYEIVDFNLRFTESLKSSIEPVSDKFKIRGNGQNQDILENEAVRVFKELAKNNRIVGNLSHENFDVAFFDTWDFGALKLFQTLNIKNVFGINNIQLNAFQLLAPSISHSITEMKISEQLKTVPEIYSAKPGNHNYVFNKKWDDVQLSNYRNSAEMFYNVYSKLGNDIVDLYKNVKGIFLNSFELIDFPLLEYYKKLKVHYVGGIHLNELKNGANKGNKSQVIISIEACDKLLEKNGNQYYYYFWHAFGAAELTDVIYDCKLDDEEKIRKLEEDNDLFNLNIKYKKIENIQHELGNTRLLMTNCSGYQAIEAIAANVQLLCLPYFVDQFYVSEALQINHNKLEGSSTSEEIPTRIDDVRGREKETNPSKGPKDRSRSPVCRKSPSRGTPRGKSPQINNQICNEGVIAPSLSFNSIAKENGVSIENVLKELVKEDNMCKKNMQKAHDYLIKILKDKKAFPEAVFINTVNEILKKEGVNKQGMDEQED</sequence>
<dbReference type="Gene3D" id="3.40.50.2000">
    <property type="entry name" value="Glycogen Phosphorylase B"/>
    <property type="match status" value="1"/>
</dbReference>
<evidence type="ECO:0000256" key="4">
    <source>
        <dbReference type="ARBA" id="ARBA00022679"/>
    </source>
</evidence>
<comment type="similarity">
    <text evidence="1">Belongs to the UDP-glycosyltransferase family.</text>
</comment>
<gene>
    <name evidence="7" type="ORF">Mgra_00002516</name>
</gene>
<feature type="signal peptide" evidence="6">
    <location>
        <begin position="1"/>
        <end position="21"/>
    </location>
</feature>
<dbReference type="EMBL" id="JABEBT010000015">
    <property type="protein sequence ID" value="KAF7638063.1"/>
    <property type="molecule type" value="Genomic_DNA"/>
</dbReference>
<name>A0A8S9ZYS4_9BILA</name>
<dbReference type="PANTHER" id="PTHR48043:SF145">
    <property type="entry name" value="FI06409P-RELATED"/>
    <property type="match status" value="1"/>
</dbReference>
<evidence type="ECO:0000256" key="3">
    <source>
        <dbReference type="ARBA" id="ARBA00022676"/>
    </source>
</evidence>
<evidence type="ECO:0000313" key="7">
    <source>
        <dbReference type="EMBL" id="KAF7638063.1"/>
    </source>
</evidence>
<evidence type="ECO:0000313" key="8">
    <source>
        <dbReference type="Proteomes" id="UP000605970"/>
    </source>
</evidence>
<feature type="chain" id="PRO_5035949999" description="glucuronosyltransferase" evidence="6">
    <location>
        <begin position="22"/>
        <end position="576"/>
    </location>
</feature>
<dbReference type="SUPFAM" id="SSF53756">
    <property type="entry name" value="UDP-Glycosyltransferase/glycogen phosphorylase"/>
    <property type="match status" value="1"/>
</dbReference>
<evidence type="ECO:0000256" key="6">
    <source>
        <dbReference type="SAM" id="SignalP"/>
    </source>
</evidence>
<keyword evidence="8" id="KW-1185">Reference proteome</keyword>
<feature type="region of interest" description="Disordered" evidence="5">
    <location>
        <begin position="432"/>
        <end position="488"/>
    </location>
</feature>
<evidence type="ECO:0000256" key="1">
    <source>
        <dbReference type="ARBA" id="ARBA00009995"/>
    </source>
</evidence>
<dbReference type="InterPro" id="IPR050271">
    <property type="entry name" value="UDP-glycosyltransferase"/>
</dbReference>
<dbReference type="OrthoDB" id="5902182at2759"/>
<dbReference type="EC" id="2.4.1.17" evidence="2"/>
<dbReference type="GO" id="GO:0015020">
    <property type="term" value="F:glucuronosyltransferase activity"/>
    <property type="evidence" value="ECO:0007669"/>
    <property type="project" value="UniProtKB-EC"/>
</dbReference>
<dbReference type="Proteomes" id="UP000605970">
    <property type="component" value="Unassembled WGS sequence"/>
</dbReference>
<feature type="compositionally biased region" description="Basic and acidic residues" evidence="5">
    <location>
        <begin position="441"/>
        <end position="466"/>
    </location>
</feature>
<keyword evidence="4" id="KW-0808">Transferase</keyword>